<keyword evidence="1" id="KW-0812">Transmembrane</keyword>
<evidence type="ECO:0000313" key="2">
    <source>
        <dbReference type="EMBL" id="OAQ70870.2"/>
    </source>
</evidence>
<dbReference type="KEGG" id="pchm:VFPPC_03263"/>
<feature type="transmembrane region" description="Helical" evidence="1">
    <location>
        <begin position="20"/>
        <end position="43"/>
    </location>
</feature>
<dbReference type="GeneID" id="28846778"/>
<comment type="caution">
    <text evidence="2">The sequence shown here is derived from an EMBL/GenBank/DDBJ whole genome shotgun (WGS) entry which is preliminary data.</text>
</comment>
<name>A0A179G0A5_METCM</name>
<keyword evidence="1" id="KW-0472">Membrane</keyword>
<reference evidence="2 3" key="1">
    <citation type="journal article" date="2016" name="PLoS Pathog.">
        <title>Biosynthesis of antibiotic leucinostatins in bio-control fungus Purpureocillium lilacinum and their inhibition on phytophthora revealed by genome mining.</title>
        <authorList>
            <person name="Wang G."/>
            <person name="Liu Z."/>
            <person name="Lin R."/>
            <person name="Li E."/>
            <person name="Mao Z."/>
            <person name="Ling J."/>
            <person name="Yang Y."/>
            <person name="Yin W.B."/>
            <person name="Xie B."/>
        </authorList>
    </citation>
    <scope>NUCLEOTIDE SEQUENCE [LARGE SCALE GENOMIC DNA]</scope>
    <source>
        <strain evidence="2">170</strain>
    </source>
</reference>
<keyword evidence="1" id="KW-1133">Transmembrane helix</keyword>
<evidence type="ECO:0000256" key="1">
    <source>
        <dbReference type="SAM" id="Phobius"/>
    </source>
</evidence>
<organism evidence="2 3">
    <name type="scientific">Pochonia chlamydosporia 170</name>
    <dbReference type="NCBI Taxonomy" id="1380566"/>
    <lineage>
        <taxon>Eukaryota</taxon>
        <taxon>Fungi</taxon>
        <taxon>Dikarya</taxon>
        <taxon>Ascomycota</taxon>
        <taxon>Pezizomycotina</taxon>
        <taxon>Sordariomycetes</taxon>
        <taxon>Hypocreomycetidae</taxon>
        <taxon>Hypocreales</taxon>
        <taxon>Clavicipitaceae</taxon>
        <taxon>Pochonia</taxon>
    </lineage>
</organism>
<keyword evidence="3" id="KW-1185">Reference proteome</keyword>
<dbReference type="AlphaFoldDB" id="A0A179G0A5"/>
<accession>A0A179G0A5</accession>
<protein>
    <submittedName>
        <fullName evidence="2">Uncharacterized protein</fullName>
    </submittedName>
</protein>
<dbReference type="RefSeq" id="XP_022284602.1">
    <property type="nucleotide sequence ID" value="XM_022428317.1"/>
</dbReference>
<dbReference type="Proteomes" id="UP000078397">
    <property type="component" value="Unassembled WGS sequence"/>
</dbReference>
<evidence type="ECO:0000313" key="3">
    <source>
        <dbReference type="Proteomes" id="UP000078397"/>
    </source>
</evidence>
<sequence length="60" mass="6652">MSSWLERGHGGVAVKRWGDVMSGVSIAAMWEWPAWTWAILLLLKWAAKARGRAEDTPVGT</sequence>
<proteinExistence type="predicted"/>
<gene>
    <name evidence="2" type="ORF">VFPPC_03263</name>
</gene>
<dbReference type="EMBL" id="LSBJ02000002">
    <property type="protein sequence ID" value="OAQ70870.2"/>
    <property type="molecule type" value="Genomic_DNA"/>
</dbReference>